<reference evidence="3 4" key="1">
    <citation type="submission" date="2018-01" db="EMBL/GenBank/DDBJ databases">
        <title>The whole genome sequencing and assembly of Halobacillus litoralis ERB031 strain.</title>
        <authorList>
            <person name="Lee S.-J."/>
            <person name="Park M.-K."/>
            <person name="Kim J.-Y."/>
            <person name="Lee Y.-J."/>
            <person name="Yi H."/>
            <person name="Bahn Y.-S."/>
            <person name="Kim J.F."/>
            <person name="Lee D.-W."/>
        </authorList>
    </citation>
    <scope>NUCLEOTIDE SEQUENCE [LARGE SCALE GENOMIC DNA]</scope>
    <source>
        <strain evidence="3 4">ERB 031</strain>
    </source>
</reference>
<evidence type="ECO:0000313" key="4">
    <source>
        <dbReference type="Proteomes" id="UP000287756"/>
    </source>
</evidence>
<protein>
    <submittedName>
        <fullName evidence="3">Uncharacterized protein</fullName>
    </submittedName>
</protein>
<proteinExistence type="predicted"/>
<keyword evidence="1" id="KW-0175">Coiled coil</keyword>
<name>A0A410MA61_9BACI</name>
<dbReference type="RefSeq" id="WP_128523466.1">
    <property type="nucleotide sequence ID" value="NZ_CANLVY010000003.1"/>
</dbReference>
<evidence type="ECO:0000256" key="2">
    <source>
        <dbReference type="SAM" id="Phobius"/>
    </source>
</evidence>
<dbReference type="AlphaFoldDB" id="A0A410MA61"/>
<feature type="coiled-coil region" evidence="1">
    <location>
        <begin position="55"/>
        <end position="106"/>
    </location>
</feature>
<organism evidence="3 4">
    <name type="scientific">Halobacillus litoralis</name>
    <dbReference type="NCBI Taxonomy" id="45668"/>
    <lineage>
        <taxon>Bacteria</taxon>
        <taxon>Bacillati</taxon>
        <taxon>Bacillota</taxon>
        <taxon>Bacilli</taxon>
        <taxon>Bacillales</taxon>
        <taxon>Bacillaceae</taxon>
        <taxon>Halobacillus</taxon>
    </lineage>
</organism>
<feature type="coiled-coil region" evidence="1">
    <location>
        <begin position="153"/>
        <end position="180"/>
    </location>
</feature>
<sequence>MSEIIINLFRDTTFWGSLIGTGLSGSIAIYIMRSRIRYEEAIRSKESIENFLKVNSELNRELQNAISSLDFYNDAFNKKKTPDANLNMLQESLEKVVERLEAIELKGVEYRVEVIHSAILNDLKFVLRMDYSAFFEVFEVDKNFYEKHKALYYNQIEKRLEDLKQQLDVYNEEQVKKYKKIKNITDL</sequence>
<dbReference type="Proteomes" id="UP000287756">
    <property type="component" value="Chromosome"/>
</dbReference>
<evidence type="ECO:0000256" key="1">
    <source>
        <dbReference type="SAM" id="Coils"/>
    </source>
</evidence>
<evidence type="ECO:0000313" key="3">
    <source>
        <dbReference type="EMBL" id="QAS51587.1"/>
    </source>
</evidence>
<accession>A0A410MA61</accession>
<keyword evidence="2" id="KW-1133">Transmembrane helix</keyword>
<gene>
    <name evidence="3" type="ORF">HLI_04770</name>
</gene>
<dbReference type="EMBL" id="CP026118">
    <property type="protein sequence ID" value="QAS51587.1"/>
    <property type="molecule type" value="Genomic_DNA"/>
</dbReference>
<keyword evidence="2" id="KW-0812">Transmembrane</keyword>
<feature type="transmembrane region" description="Helical" evidence="2">
    <location>
        <begin position="12"/>
        <end position="32"/>
    </location>
</feature>
<dbReference type="KEGG" id="hli:HLI_04770"/>
<keyword evidence="2" id="KW-0472">Membrane</keyword>